<dbReference type="InterPro" id="IPR037120">
    <property type="entry name" value="Haem_peroxidase_sf_animal"/>
</dbReference>
<evidence type="ECO:0000313" key="14">
    <source>
        <dbReference type="EMBL" id="KYF94030.1"/>
    </source>
</evidence>
<dbReference type="InterPro" id="IPR019791">
    <property type="entry name" value="Haem_peroxidase_animal"/>
</dbReference>
<keyword evidence="12" id="KW-0443">Lipid metabolism</keyword>
<name>A0A150SNT9_SORCE</name>
<accession>A0A150SNT9</accession>
<gene>
    <name evidence="14" type="ORF">BE17_40540</name>
</gene>
<keyword evidence="7" id="KW-0611">Plant defense</keyword>
<dbReference type="GO" id="GO:0006979">
    <property type="term" value="P:response to oxidative stress"/>
    <property type="evidence" value="ECO:0007669"/>
    <property type="project" value="InterPro"/>
</dbReference>
<dbReference type="GO" id="GO:0006633">
    <property type="term" value="P:fatty acid biosynthetic process"/>
    <property type="evidence" value="ECO:0007669"/>
    <property type="project" value="UniProtKB-KW"/>
</dbReference>
<dbReference type="SUPFAM" id="SSF48113">
    <property type="entry name" value="Heme-dependent peroxidases"/>
    <property type="match status" value="1"/>
</dbReference>
<dbReference type="CDD" id="cd09818">
    <property type="entry name" value="PIOX_like"/>
    <property type="match status" value="1"/>
</dbReference>
<dbReference type="InterPro" id="IPR034815">
    <property type="entry name" value="A_dioxygenase"/>
</dbReference>
<dbReference type="Gene3D" id="1.10.640.10">
    <property type="entry name" value="Haem peroxidase domain superfamily, animal type"/>
    <property type="match status" value="1"/>
</dbReference>
<keyword evidence="11" id="KW-0408">Iron</keyword>
<dbReference type="GO" id="GO:0004601">
    <property type="term" value="F:peroxidase activity"/>
    <property type="evidence" value="ECO:0007669"/>
    <property type="project" value="UniProtKB-KW"/>
</dbReference>
<evidence type="ECO:0000256" key="3">
    <source>
        <dbReference type="ARBA" id="ARBA00022559"/>
    </source>
</evidence>
<keyword evidence="6" id="KW-0925">Oxylipin biosynthesis</keyword>
<keyword evidence="9" id="KW-0223">Dioxygenase</keyword>
<sequence>MATFDVVNTFVPWHRLPRLIGVANLLAFRMRLRRENLHDTSQLPEAETAAPHPAYRPEVTVRRTADGSFNDLKYPNMGRVGTRFGRNVPLEHAWPEPEDRLLSPSPRVISERLLARREFIPATTLNLLAAAWIQLMTRDWFNHGRPKEGNEFCVSLDKERGDTWYEDPMLIRRTPSDRTRRPGEGHHPPTFLNYSSHWWDASVFYGNHAKELAQLIDLENSPGSKLRLTQAGGELLGMIPPEMQKLADVSRQWWIGLSLLHTAFVKEHNTIAELLHRRYPAWSPDRVFHTSRLIVSALIAKIHTVEWTTAILGHPTLQISMNANWWGLLGKEINRGFGRFGTNEVLSGIPGSPTAHHAAPFAMTEEFVSVYRMHPLMPDGIQIYSSCDGNPVRHVALPDVSGRDLLKLFEGDAPVSMADLFYSFGVSHPGAVILHNYPSFLRDLTRDDGTKIDLASIDVMRDRERGVPRYNEFRRLLHRKPVRSFEEITSNKEWARELRDVYGDVERVDPMVGMFSEDLPKGFGFSDTAFRIFILMASRRLKSDRFLTRDFNENVYTREGLDWINTNDMKSVLRRHYPELAPALRGVENAFAPWTRIDAPAAGHGQPRK</sequence>
<evidence type="ECO:0000256" key="4">
    <source>
        <dbReference type="ARBA" id="ARBA00022617"/>
    </source>
</evidence>
<comment type="caution">
    <text evidence="14">The sequence shown here is derived from an EMBL/GenBank/DDBJ whole genome shotgun (WGS) entry which is preliminary data.</text>
</comment>
<dbReference type="GO" id="GO:0031408">
    <property type="term" value="P:oxylipin biosynthetic process"/>
    <property type="evidence" value="ECO:0007669"/>
    <property type="project" value="UniProtKB-KW"/>
</dbReference>
<evidence type="ECO:0000256" key="12">
    <source>
        <dbReference type="ARBA" id="ARBA00023098"/>
    </source>
</evidence>
<keyword evidence="10" id="KW-0560">Oxidoreductase</keyword>
<keyword evidence="13" id="KW-0275">Fatty acid biosynthesis</keyword>
<dbReference type="EMBL" id="JEMB01000766">
    <property type="protein sequence ID" value="KYF94030.1"/>
    <property type="molecule type" value="Genomic_DNA"/>
</dbReference>
<reference evidence="14 15" key="1">
    <citation type="submission" date="2014-02" db="EMBL/GenBank/DDBJ databases">
        <title>The small core and large imbalanced accessory genome model reveals a collaborative survival strategy of Sorangium cellulosum strains in nature.</title>
        <authorList>
            <person name="Han K."/>
            <person name="Peng R."/>
            <person name="Blom J."/>
            <person name="Li Y.-Z."/>
        </authorList>
    </citation>
    <scope>NUCLEOTIDE SEQUENCE [LARGE SCALE GENOMIC DNA]</scope>
    <source>
        <strain evidence="14 15">So0011-07</strain>
    </source>
</reference>
<dbReference type="PANTHER" id="PTHR11903">
    <property type="entry name" value="PROSTAGLANDIN G/H SYNTHASE"/>
    <property type="match status" value="1"/>
</dbReference>
<evidence type="ECO:0000313" key="15">
    <source>
        <dbReference type="Proteomes" id="UP000075635"/>
    </source>
</evidence>
<dbReference type="InterPro" id="IPR050783">
    <property type="entry name" value="Oxylipin_biosynth_metab"/>
</dbReference>
<keyword evidence="3 14" id="KW-0575">Peroxidase</keyword>
<evidence type="ECO:0000256" key="8">
    <source>
        <dbReference type="ARBA" id="ARBA00022832"/>
    </source>
</evidence>
<evidence type="ECO:0000256" key="2">
    <source>
        <dbReference type="ARBA" id="ARBA00022516"/>
    </source>
</evidence>
<dbReference type="PRINTS" id="PR00457">
    <property type="entry name" value="ANPEROXIDASE"/>
</dbReference>
<protein>
    <submittedName>
        <fullName evidence="14">Peroxidase</fullName>
    </submittedName>
</protein>
<evidence type="ECO:0000256" key="10">
    <source>
        <dbReference type="ARBA" id="ARBA00023002"/>
    </source>
</evidence>
<evidence type="ECO:0000256" key="6">
    <source>
        <dbReference type="ARBA" id="ARBA00022767"/>
    </source>
</evidence>
<keyword evidence="4" id="KW-0349">Heme</keyword>
<evidence type="ECO:0000256" key="13">
    <source>
        <dbReference type="ARBA" id="ARBA00023160"/>
    </source>
</evidence>
<comment type="cofactor">
    <cofactor evidence="1">
        <name>Ca(2+)</name>
        <dbReference type="ChEBI" id="CHEBI:29108"/>
    </cofactor>
</comment>
<dbReference type="InterPro" id="IPR010255">
    <property type="entry name" value="Haem_peroxidase_sf"/>
</dbReference>
<dbReference type="GO" id="GO:0020037">
    <property type="term" value="F:heme binding"/>
    <property type="evidence" value="ECO:0007669"/>
    <property type="project" value="InterPro"/>
</dbReference>
<evidence type="ECO:0000256" key="7">
    <source>
        <dbReference type="ARBA" id="ARBA00022821"/>
    </source>
</evidence>
<evidence type="ECO:0000256" key="9">
    <source>
        <dbReference type="ARBA" id="ARBA00022964"/>
    </source>
</evidence>
<dbReference type="PROSITE" id="PS50292">
    <property type="entry name" value="PEROXIDASE_3"/>
    <property type="match status" value="1"/>
</dbReference>
<dbReference type="GO" id="GO:0006952">
    <property type="term" value="P:defense response"/>
    <property type="evidence" value="ECO:0007669"/>
    <property type="project" value="UniProtKB-KW"/>
</dbReference>
<evidence type="ECO:0000256" key="1">
    <source>
        <dbReference type="ARBA" id="ARBA00001913"/>
    </source>
</evidence>
<proteinExistence type="predicted"/>
<dbReference type="PANTHER" id="PTHR11903:SF11">
    <property type="entry name" value="ALPHA-DIOXYGENASE 1"/>
    <property type="match status" value="1"/>
</dbReference>
<keyword evidence="8" id="KW-0276">Fatty acid metabolism</keyword>
<dbReference type="AlphaFoldDB" id="A0A150SNT9"/>
<evidence type="ECO:0000256" key="5">
    <source>
        <dbReference type="ARBA" id="ARBA00022723"/>
    </source>
</evidence>
<evidence type="ECO:0000256" key="11">
    <source>
        <dbReference type="ARBA" id="ARBA00023004"/>
    </source>
</evidence>
<keyword evidence="2" id="KW-0444">Lipid biosynthesis</keyword>
<dbReference type="Proteomes" id="UP000075635">
    <property type="component" value="Unassembled WGS sequence"/>
</dbReference>
<dbReference type="GO" id="GO:0016702">
    <property type="term" value="F:oxidoreductase activity, acting on single donors with incorporation of molecular oxygen, incorporation of two atoms of oxygen"/>
    <property type="evidence" value="ECO:0007669"/>
    <property type="project" value="TreeGrafter"/>
</dbReference>
<organism evidence="14 15">
    <name type="scientific">Sorangium cellulosum</name>
    <name type="common">Polyangium cellulosum</name>
    <dbReference type="NCBI Taxonomy" id="56"/>
    <lineage>
        <taxon>Bacteria</taxon>
        <taxon>Pseudomonadati</taxon>
        <taxon>Myxococcota</taxon>
        <taxon>Polyangia</taxon>
        <taxon>Polyangiales</taxon>
        <taxon>Polyangiaceae</taxon>
        <taxon>Sorangium</taxon>
    </lineage>
</organism>
<dbReference type="GO" id="GO:0046872">
    <property type="term" value="F:metal ion binding"/>
    <property type="evidence" value="ECO:0007669"/>
    <property type="project" value="UniProtKB-KW"/>
</dbReference>
<keyword evidence="5" id="KW-0479">Metal-binding</keyword>
<dbReference type="Pfam" id="PF03098">
    <property type="entry name" value="An_peroxidase"/>
    <property type="match status" value="1"/>
</dbReference>